<dbReference type="KEGG" id="sapi:SAPIS_v1c01290"/>
<dbReference type="OrthoDB" id="387638at2"/>
<gene>
    <name evidence="1" type="ORF">SAPIS_v1c01290</name>
</gene>
<sequence>MVFEKIEILYNKKVLQLKIKYSEIRKPTFPEFVILATLITHPNKNLSIREILERDLKITNAYIFERALKDLIDFDIVETNKSNDIWSILDMDLKTKDMWVNEKIKENFLKKIYSISQYNKYQDFKLSFDPIKKTYERIREVNWDKRVSGVKYSSLIEVTEKPNFFYNNHFLEDEAIEFMEKNKELFGENSKFIQVELKGKNDTLDPTFVEQNIDNVQKAVEGKLIIENNWFKIETKEKVIDNYLKNNDVAQVEIAKGVLKKYTNKLKEIFIPKTNVGIEGTHYDNFFSLNDISNHYNWSLLLINGEDIYSVDKLLKTKEVTSCSDTIIIYNSKINNKLLEVSNNKNIVYFENMNNEFLNESSLIYVDSENKVKAYTLLDKYLNYLDFKTPVLVESKKLKVLNLDTTFKDSFVKTLENYRWELTQKVFTNSELIYTVSKKLGLELELQKVLIAFLKECLKSNNDIKEIKTSYVFENDSEGINFFEKCLCKCIIELTNDDTSFNTLEWIENYSFKKSKNLFRVLQSFYKNTSIENIFLINSILEKNNFDGWLENHNDSLVNLLLYAKDNLKKDLVDENMFDSKTWQQHSLLINKVGELLKDLYNNNLEEVEVNYESILKIIRVVTKENLSMQNYSSYLQALALLLNELYPYYYDVKRKALSVEDHDTINYKVQLLAGNYLSKCEKVLDSNIKENISSFPIELKLAWNKYVENTDTKKEKWINKNETNIFKALCIIFGKQKNFNKKDLDHYQQVFGGN</sequence>
<dbReference type="PATRIC" id="fig|1276258.3.peg.125"/>
<organism evidence="1 2">
    <name type="scientific">Spiroplasma apis B31</name>
    <dbReference type="NCBI Taxonomy" id="1276258"/>
    <lineage>
        <taxon>Bacteria</taxon>
        <taxon>Bacillati</taxon>
        <taxon>Mycoplasmatota</taxon>
        <taxon>Mollicutes</taxon>
        <taxon>Entomoplasmatales</taxon>
        <taxon>Spiroplasmataceae</taxon>
        <taxon>Spiroplasma</taxon>
    </lineage>
</organism>
<dbReference type="EMBL" id="CP006682">
    <property type="protein sequence ID" value="AHB35975.1"/>
    <property type="molecule type" value="Genomic_DNA"/>
</dbReference>
<dbReference type="STRING" id="1276258.SAPIS_v1c01290"/>
<proteinExistence type="predicted"/>
<accession>V5RJL4</accession>
<dbReference type="Proteomes" id="UP000018550">
    <property type="component" value="Chromosome"/>
</dbReference>
<protein>
    <submittedName>
        <fullName evidence="1">Uncharacterized protein</fullName>
    </submittedName>
</protein>
<reference evidence="1 2" key="1">
    <citation type="journal article" date="2014" name="Genome Announc.">
        <title>Complete Genome Sequence of Spiroplasma apis B31T (ATCC 33834), a Bacterium Associated with May Disease of Honeybees (Apis mellifera).</title>
        <authorList>
            <person name="Ku C."/>
            <person name="Lo W.S."/>
            <person name="Chen L.L."/>
            <person name="Kuo C.H."/>
        </authorList>
    </citation>
    <scope>NUCLEOTIDE SEQUENCE [LARGE SCALE GENOMIC DNA]</scope>
    <source>
        <strain evidence="1">B31</strain>
    </source>
</reference>
<evidence type="ECO:0000313" key="1">
    <source>
        <dbReference type="EMBL" id="AHB35975.1"/>
    </source>
</evidence>
<dbReference type="RefSeq" id="WP_023788909.1">
    <property type="nucleotide sequence ID" value="NC_022998.1"/>
</dbReference>
<evidence type="ECO:0000313" key="2">
    <source>
        <dbReference type="Proteomes" id="UP000018550"/>
    </source>
</evidence>
<dbReference type="HOGENOM" id="CLU_368378_0_0_14"/>
<keyword evidence="2" id="KW-1185">Reference proteome</keyword>
<name>V5RJL4_SPIAP</name>
<dbReference type="AlphaFoldDB" id="V5RJL4"/>